<dbReference type="Pfam" id="PF00965">
    <property type="entry name" value="TIMP"/>
    <property type="match status" value="1"/>
</dbReference>
<comment type="subcellular location">
    <subcellularLocation>
        <location evidence="1">Secreted</location>
    </subcellularLocation>
</comment>
<evidence type="ECO:0000256" key="2">
    <source>
        <dbReference type="ARBA" id="ARBA00022525"/>
    </source>
</evidence>
<dbReference type="RefSeq" id="WP_069718886.1">
    <property type="nucleotide sequence ID" value="NZ_MJEH01000064.1"/>
</dbReference>
<protein>
    <recommendedName>
        <fullName evidence="7">Tissue inhibitor of metalloproteinase</fullName>
    </recommendedName>
</protein>
<evidence type="ECO:0008006" key="7">
    <source>
        <dbReference type="Google" id="ProtNLM"/>
    </source>
</evidence>
<keyword evidence="3" id="KW-0472">Membrane</keyword>
<keyword evidence="4" id="KW-0732">Signal</keyword>
<feature type="chain" id="PRO_5009180833" description="Tissue inhibitor of metalloproteinase" evidence="4">
    <location>
        <begin position="30"/>
        <end position="194"/>
    </location>
</feature>
<evidence type="ECO:0000313" key="6">
    <source>
        <dbReference type="Proteomes" id="UP000095209"/>
    </source>
</evidence>
<feature type="transmembrane region" description="Helical" evidence="3">
    <location>
        <begin position="167"/>
        <end position="185"/>
    </location>
</feature>
<reference evidence="5 6" key="1">
    <citation type="submission" date="2016-08" db="EMBL/GenBank/DDBJ databases">
        <title>Genome of Bacillus solimangrovi GH2-4.</title>
        <authorList>
            <person name="Lim S."/>
            <person name="Kim B.-C."/>
        </authorList>
    </citation>
    <scope>NUCLEOTIDE SEQUENCE [LARGE SCALE GENOMIC DNA]</scope>
    <source>
        <strain evidence="5 6">GH2-4</strain>
    </source>
</reference>
<evidence type="ECO:0000256" key="1">
    <source>
        <dbReference type="ARBA" id="ARBA00004613"/>
    </source>
</evidence>
<proteinExistence type="predicted"/>
<feature type="signal peptide" evidence="4">
    <location>
        <begin position="1"/>
        <end position="29"/>
    </location>
</feature>
<name>A0A1E5LAU7_9BACI</name>
<dbReference type="STRING" id="1305675.BFG57_07035"/>
<dbReference type="EMBL" id="MJEH01000064">
    <property type="protein sequence ID" value="OEH91119.1"/>
    <property type="molecule type" value="Genomic_DNA"/>
</dbReference>
<keyword evidence="6" id="KW-1185">Reference proteome</keyword>
<dbReference type="Gene3D" id="2.40.50.120">
    <property type="match status" value="1"/>
</dbReference>
<evidence type="ECO:0000256" key="4">
    <source>
        <dbReference type="SAM" id="SignalP"/>
    </source>
</evidence>
<dbReference type="AlphaFoldDB" id="A0A1E5LAU7"/>
<gene>
    <name evidence="5" type="ORF">BFG57_07035</name>
</gene>
<dbReference type="InterPro" id="IPR008993">
    <property type="entry name" value="TIMP-like_OB-fold"/>
</dbReference>
<dbReference type="Proteomes" id="UP000095209">
    <property type="component" value="Unassembled WGS sequence"/>
</dbReference>
<keyword evidence="3" id="KW-1133">Transmembrane helix</keyword>
<evidence type="ECO:0000313" key="5">
    <source>
        <dbReference type="EMBL" id="OEH91119.1"/>
    </source>
</evidence>
<comment type="caution">
    <text evidence="5">The sequence shown here is derived from an EMBL/GenBank/DDBJ whole genome shotgun (WGS) entry which is preliminary data.</text>
</comment>
<dbReference type="OrthoDB" id="8221747at2"/>
<keyword evidence="3" id="KW-0812">Transmembrane</keyword>
<dbReference type="PROSITE" id="PS51257">
    <property type="entry name" value="PROKAR_LIPOPROTEIN"/>
    <property type="match status" value="1"/>
</dbReference>
<dbReference type="SUPFAM" id="SSF50242">
    <property type="entry name" value="TIMP-like"/>
    <property type="match status" value="1"/>
</dbReference>
<evidence type="ECO:0000256" key="3">
    <source>
        <dbReference type="SAM" id="Phobius"/>
    </source>
</evidence>
<sequence length="194" mass="21744">MKQVNGKTVIMMVLVLSYLLNYSPTTSYACSCAEPGSVTEELERSSAVFSGKVIDIMDKNAYSPLKSSDDPLAILFEVEESWKGINQTEVIVYTARSSSICGYDVELNNNYLVYATETDRKLKLSFCSRTTLLSEANEDIKQLGAGERPTEDVSIVFKAKLLMESKFFYVLLLMIATITIGAYIIRRVKKKRTL</sequence>
<keyword evidence="2" id="KW-0964">Secreted</keyword>
<dbReference type="InterPro" id="IPR001820">
    <property type="entry name" value="TIMP"/>
</dbReference>
<dbReference type="GO" id="GO:0008191">
    <property type="term" value="F:metalloendopeptidase inhibitor activity"/>
    <property type="evidence" value="ECO:0007669"/>
    <property type="project" value="InterPro"/>
</dbReference>
<organism evidence="5 6">
    <name type="scientific">Bacillus solimangrovi</name>
    <dbReference type="NCBI Taxonomy" id="1305675"/>
    <lineage>
        <taxon>Bacteria</taxon>
        <taxon>Bacillati</taxon>
        <taxon>Bacillota</taxon>
        <taxon>Bacilli</taxon>
        <taxon>Bacillales</taxon>
        <taxon>Bacillaceae</taxon>
        <taxon>Bacillus</taxon>
    </lineage>
</organism>
<dbReference type="GO" id="GO:0005576">
    <property type="term" value="C:extracellular region"/>
    <property type="evidence" value="ECO:0007669"/>
    <property type="project" value="UniProtKB-SubCell"/>
</dbReference>
<accession>A0A1E5LAU7</accession>